<dbReference type="SUPFAM" id="SSF55486">
    <property type="entry name" value="Metalloproteases ('zincins'), catalytic domain"/>
    <property type="match status" value="1"/>
</dbReference>
<dbReference type="InterPro" id="IPR024079">
    <property type="entry name" value="MetalloPept_cat_dom_sf"/>
</dbReference>
<comment type="caution">
    <text evidence="2">The sequence shown here is derived from an EMBL/GenBank/DDBJ whole genome shotgun (WGS) entry which is preliminary data.</text>
</comment>
<keyword evidence="3" id="KW-1185">Reference proteome</keyword>
<evidence type="ECO:0000313" key="2">
    <source>
        <dbReference type="EMBL" id="KAL2817351.1"/>
    </source>
</evidence>
<dbReference type="Proteomes" id="UP001610334">
    <property type="component" value="Unassembled WGS sequence"/>
</dbReference>
<sequence>MRAISTLRYLVCLLALRWASASPIWPNALVPETDYLLENVSIPLSSTCREVLSKRAEWDYSRCQDPDQAVTLALGYNEAKLLVAAAERSLVALNLFLAGSPSRDQALVWNPVLLDTYEAIYGRAINEDSGSLNGIVKSQLRDLISAAQRMRNALNNNLAPIIEIYCDTDWMIPQGIDKQGVPVFKDNRPQNRGGQQILRFPPGRCDNQYQRYYAFTGSYVPIGLDLTVYCPQHFTSWRFNRLTALINSAIPNTYYFNNIDRDYIGLTVMHKLMHSRNILGDDAMVDLPCPQDLGLYECVVYLGENAPALSTNNADSFAHFAVAMYLNKWNWSQGFPVAVGL</sequence>
<feature type="signal peptide" evidence="1">
    <location>
        <begin position="1"/>
        <end position="21"/>
    </location>
</feature>
<organism evidence="2 3">
    <name type="scientific">Aspergillus granulosus</name>
    <dbReference type="NCBI Taxonomy" id="176169"/>
    <lineage>
        <taxon>Eukaryota</taxon>
        <taxon>Fungi</taxon>
        <taxon>Dikarya</taxon>
        <taxon>Ascomycota</taxon>
        <taxon>Pezizomycotina</taxon>
        <taxon>Eurotiomycetes</taxon>
        <taxon>Eurotiomycetidae</taxon>
        <taxon>Eurotiales</taxon>
        <taxon>Aspergillaceae</taxon>
        <taxon>Aspergillus</taxon>
        <taxon>Aspergillus subgen. Nidulantes</taxon>
    </lineage>
</organism>
<dbReference type="Gene3D" id="3.40.390.10">
    <property type="entry name" value="Collagenase (Catalytic Domain)"/>
    <property type="match status" value="1"/>
</dbReference>
<evidence type="ECO:0000256" key="1">
    <source>
        <dbReference type="SAM" id="SignalP"/>
    </source>
</evidence>
<feature type="chain" id="PRO_5045713738" evidence="1">
    <location>
        <begin position="22"/>
        <end position="341"/>
    </location>
</feature>
<gene>
    <name evidence="2" type="ORF">BJX63DRAFT_429745</name>
</gene>
<accession>A0ABR4HPD8</accession>
<proteinExistence type="predicted"/>
<dbReference type="EMBL" id="JBFXLT010000018">
    <property type="protein sequence ID" value="KAL2817351.1"/>
    <property type="molecule type" value="Genomic_DNA"/>
</dbReference>
<protein>
    <submittedName>
        <fullName evidence="2">Uncharacterized protein</fullName>
    </submittedName>
</protein>
<name>A0ABR4HPD8_9EURO</name>
<evidence type="ECO:0000313" key="3">
    <source>
        <dbReference type="Proteomes" id="UP001610334"/>
    </source>
</evidence>
<keyword evidence="1" id="KW-0732">Signal</keyword>
<reference evidence="2 3" key="1">
    <citation type="submission" date="2024-07" db="EMBL/GenBank/DDBJ databases">
        <title>Section-level genome sequencing and comparative genomics of Aspergillus sections Usti and Cavernicolus.</title>
        <authorList>
            <consortium name="Lawrence Berkeley National Laboratory"/>
            <person name="Nybo J.L."/>
            <person name="Vesth T.C."/>
            <person name="Theobald S."/>
            <person name="Frisvad J.C."/>
            <person name="Larsen T.O."/>
            <person name="Kjaerboelling I."/>
            <person name="Rothschild-Mancinelli K."/>
            <person name="Lyhne E.K."/>
            <person name="Kogle M.E."/>
            <person name="Barry K."/>
            <person name="Clum A."/>
            <person name="Na H."/>
            <person name="Ledsgaard L."/>
            <person name="Lin J."/>
            <person name="Lipzen A."/>
            <person name="Kuo A."/>
            <person name="Riley R."/>
            <person name="Mondo S."/>
            <person name="Labutti K."/>
            <person name="Haridas S."/>
            <person name="Pangalinan J."/>
            <person name="Salamov A.A."/>
            <person name="Simmons B.A."/>
            <person name="Magnuson J.K."/>
            <person name="Chen J."/>
            <person name="Drula E."/>
            <person name="Henrissat B."/>
            <person name="Wiebenga A."/>
            <person name="Lubbers R.J."/>
            <person name="Gomes A.C."/>
            <person name="Makela M.R."/>
            <person name="Stajich J."/>
            <person name="Grigoriev I.V."/>
            <person name="Mortensen U.H."/>
            <person name="De Vries R.P."/>
            <person name="Baker S.E."/>
            <person name="Andersen M.R."/>
        </authorList>
    </citation>
    <scope>NUCLEOTIDE SEQUENCE [LARGE SCALE GENOMIC DNA]</scope>
    <source>
        <strain evidence="2 3">CBS 588.65</strain>
    </source>
</reference>